<evidence type="ECO:0000259" key="3">
    <source>
        <dbReference type="Pfam" id="PF00685"/>
    </source>
</evidence>
<dbReference type="Gene3D" id="3.40.50.300">
    <property type="entry name" value="P-loop containing nucleotide triphosphate hydrolases"/>
    <property type="match status" value="1"/>
</dbReference>
<organism evidence="4 5">
    <name type="scientific">Pelagicoccus enzymogenes</name>
    <dbReference type="NCBI Taxonomy" id="2773457"/>
    <lineage>
        <taxon>Bacteria</taxon>
        <taxon>Pseudomonadati</taxon>
        <taxon>Verrucomicrobiota</taxon>
        <taxon>Opitutia</taxon>
        <taxon>Puniceicoccales</taxon>
        <taxon>Pelagicoccaceae</taxon>
        <taxon>Pelagicoccus</taxon>
    </lineage>
</organism>
<evidence type="ECO:0000313" key="4">
    <source>
        <dbReference type="EMBL" id="MBD5781188.1"/>
    </source>
</evidence>
<dbReference type="GO" id="GO:0008146">
    <property type="term" value="F:sulfotransferase activity"/>
    <property type="evidence" value="ECO:0007669"/>
    <property type="project" value="InterPro"/>
</dbReference>
<protein>
    <submittedName>
        <fullName evidence="4">Sulfotransferase domain-containing protein</fullName>
    </submittedName>
</protein>
<name>A0A927FD26_9BACT</name>
<keyword evidence="2" id="KW-0808">Transferase</keyword>
<evidence type="ECO:0000256" key="2">
    <source>
        <dbReference type="ARBA" id="ARBA00022679"/>
    </source>
</evidence>
<dbReference type="Pfam" id="PF00685">
    <property type="entry name" value="Sulfotransfer_1"/>
    <property type="match status" value="1"/>
</dbReference>
<evidence type="ECO:0000313" key="5">
    <source>
        <dbReference type="Proteomes" id="UP000622317"/>
    </source>
</evidence>
<reference evidence="4" key="1">
    <citation type="submission" date="2020-09" db="EMBL/GenBank/DDBJ databases">
        <title>Pelagicoccus enzymogenes sp. nov. with an EPS production, isolated from marine sediment.</title>
        <authorList>
            <person name="Feng X."/>
        </authorList>
    </citation>
    <scope>NUCLEOTIDE SEQUENCE</scope>
    <source>
        <strain evidence="4">NFK12</strain>
    </source>
</reference>
<accession>A0A927FD26</accession>
<dbReference type="EMBL" id="JACYFG010000040">
    <property type="protein sequence ID" value="MBD5781188.1"/>
    <property type="molecule type" value="Genomic_DNA"/>
</dbReference>
<dbReference type="Proteomes" id="UP000622317">
    <property type="component" value="Unassembled WGS sequence"/>
</dbReference>
<feature type="domain" description="Sulfotransferase" evidence="3">
    <location>
        <begin position="39"/>
        <end position="272"/>
    </location>
</feature>
<gene>
    <name evidence="4" type="ORF">IEN85_16935</name>
</gene>
<comment type="caution">
    <text evidence="4">The sequence shown here is derived from an EMBL/GenBank/DDBJ whole genome shotgun (WGS) entry which is preliminary data.</text>
</comment>
<dbReference type="InterPro" id="IPR027417">
    <property type="entry name" value="P-loop_NTPase"/>
</dbReference>
<dbReference type="SUPFAM" id="SSF52540">
    <property type="entry name" value="P-loop containing nucleoside triphosphate hydrolases"/>
    <property type="match status" value="1"/>
</dbReference>
<keyword evidence="5" id="KW-1185">Reference proteome</keyword>
<dbReference type="PANTHER" id="PTHR11783">
    <property type="entry name" value="SULFOTRANSFERASE SULT"/>
    <property type="match status" value="1"/>
</dbReference>
<proteinExistence type="inferred from homology"/>
<sequence length="285" mass="32352">MINFRRNVVLKKAWRYGSAFPRAWRLMGVSGELYKADAPVLVNSVPKSGTYLLQKILGVVDGKRDWGNFLASQPSYSSRVRDGAQMASRASRMVPGELVCGHLHFSKESKEALERLNAVHFLIYRDPRDVAISEAHYLGEMNRWHYMHRTFKPLSESERIALSIRGNESAGGGYPDIGKRYAAFLGWIEDPEVYSVSYERLVSDERALEFRKVFEFLSQKTGQALEIDSLVQRALEAVQPKRSHTFRRGGSGGWRADLDEAAKRDFKAVAGDLLIRLGYEDSTDW</sequence>
<evidence type="ECO:0000256" key="1">
    <source>
        <dbReference type="ARBA" id="ARBA00005771"/>
    </source>
</evidence>
<dbReference type="InterPro" id="IPR000863">
    <property type="entry name" value="Sulfotransferase_dom"/>
</dbReference>
<comment type="similarity">
    <text evidence="1">Belongs to the sulfotransferase 1 family.</text>
</comment>
<dbReference type="AlphaFoldDB" id="A0A927FD26"/>